<evidence type="ECO:0000313" key="3">
    <source>
        <dbReference type="EMBL" id="REI19451.1"/>
    </source>
</evidence>
<reference evidence="4 5" key="1">
    <citation type="journal article" date="2018" name="Vet. Microbiol.">
        <title>Characterisation of Staphylococcus felis isolated from cats using whole genome sequencing.</title>
        <authorList>
            <person name="Worthing K."/>
            <person name="Pang S."/>
            <person name="Trott D.J."/>
            <person name="Abraham S."/>
            <person name="Coombs G.W."/>
            <person name="Jordan D."/>
            <person name="McIntyre L."/>
            <person name="Davies M.R."/>
            <person name="Norris J."/>
        </authorList>
    </citation>
    <scope>NUCLEOTIDE SEQUENCE [LARGE SCALE GENOMIC DNA]</scope>
    <source>
        <strain evidence="3 4">F25</strain>
        <strain evidence="2 5">F9</strain>
    </source>
</reference>
<proteinExistence type="predicted"/>
<organism evidence="2 5">
    <name type="scientific">Staphylococcus felis</name>
    <dbReference type="NCBI Taxonomy" id="46127"/>
    <lineage>
        <taxon>Bacteria</taxon>
        <taxon>Bacillati</taxon>
        <taxon>Bacillota</taxon>
        <taxon>Bacilli</taxon>
        <taxon>Bacillales</taxon>
        <taxon>Staphylococcaceae</taxon>
        <taxon>Staphylococcus</taxon>
    </lineage>
</organism>
<sequence length="74" mass="8195">MNTKTLEITFETETQKPFKLTIPNLSTAITKELVATQAQHIINTRVLSVSGRVIKQAKSAKMIDKAITVLELTP</sequence>
<dbReference type="Proteomes" id="UP000256562">
    <property type="component" value="Unassembled WGS sequence"/>
</dbReference>
<dbReference type="Proteomes" id="UP000256337">
    <property type="component" value="Unassembled WGS sequence"/>
</dbReference>
<dbReference type="GeneID" id="48056905"/>
<evidence type="ECO:0000313" key="1">
    <source>
        <dbReference type="EMBL" id="MBH9580847.1"/>
    </source>
</evidence>
<dbReference type="EMBL" id="QKYD01000158">
    <property type="protein sequence ID" value="REI19451.1"/>
    <property type="molecule type" value="Genomic_DNA"/>
</dbReference>
<dbReference type="InterPro" id="IPR021321">
    <property type="entry name" value="DUF2922"/>
</dbReference>
<evidence type="ECO:0000313" key="2">
    <source>
        <dbReference type="EMBL" id="REH99446.1"/>
    </source>
</evidence>
<comment type="caution">
    <text evidence="2">The sequence shown here is derived from an EMBL/GenBank/DDBJ whole genome shotgun (WGS) entry which is preliminary data.</text>
</comment>
<protein>
    <submittedName>
        <fullName evidence="2">DUF2922 domain-containing protein</fullName>
    </submittedName>
</protein>
<dbReference type="Pfam" id="PF11148">
    <property type="entry name" value="DUF2922"/>
    <property type="match status" value="1"/>
</dbReference>
<name>A0A2K3ZG49_9STAP</name>
<reference evidence="1 6" key="2">
    <citation type="submission" date="2020-12" db="EMBL/GenBank/DDBJ databases">
        <title>Genomic analysis of Staphylococcus felis from a cat with skin infection.</title>
        <authorList>
            <person name="Aslantas O."/>
            <person name="Keskin O."/>
            <person name="Buyukaltay K."/>
            <person name="Gullu Yucetepe A."/>
        </authorList>
    </citation>
    <scope>NUCLEOTIDE SEQUENCE [LARGE SCALE GENOMIC DNA]</scope>
    <source>
        <strain evidence="1 6">HARRANVET</strain>
    </source>
</reference>
<dbReference type="KEGG" id="sfq:C7J90_01615"/>
<evidence type="ECO:0000313" key="4">
    <source>
        <dbReference type="Proteomes" id="UP000256337"/>
    </source>
</evidence>
<evidence type="ECO:0000313" key="5">
    <source>
        <dbReference type="Proteomes" id="UP000256562"/>
    </source>
</evidence>
<dbReference type="EMBL" id="JAEDAQ010000007">
    <property type="protein sequence ID" value="MBH9580847.1"/>
    <property type="molecule type" value="Genomic_DNA"/>
</dbReference>
<dbReference type="RefSeq" id="WP_103208099.1">
    <property type="nucleotide sequence ID" value="NZ_CAJUZR010000001.1"/>
</dbReference>
<dbReference type="EMBL" id="QKXQ01000098">
    <property type="protein sequence ID" value="REH99446.1"/>
    <property type="molecule type" value="Genomic_DNA"/>
</dbReference>
<keyword evidence="6" id="KW-1185">Reference proteome</keyword>
<gene>
    <name evidence="3" type="ORF">DOS76_10785</name>
    <name evidence="2" type="ORF">DOS83_02275</name>
    <name evidence="1" type="ORF">I9026_05610</name>
</gene>
<evidence type="ECO:0000313" key="6">
    <source>
        <dbReference type="Proteomes" id="UP000597038"/>
    </source>
</evidence>
<dbReference type="OrthoDB" id="2408881at2"/>
<dbReference type="AlphaFoldDB" id="A0A2K3ZG49"/>
<accession>A0A2K3ZG49</accession>
<dbReference type="Proteomes" id="UP000597038">
    <property type="component" value="Unassembled WGS sequence"/>
</dbReference>